<dbReference type="RefSeq" id="WP_108781577.1">
    <property type="nucleotide sequence ID" value="NZ_OMKW01000002.1"/>
</dbReference>
<gene>
    <name evidence="2" type="ORF">POI8812_01124</name>
</gene>
<keyword evidence="1" id="KW-1133">Transmembrane helix</keyword>
<reference evidence="2 3" key="1">
    <citation type="submission" date="2018-03" db="EMBL/GenBank/DDBJ databases">
        <authorList>
            <person name="Keele B.F."/>
        </authorList>
    </citation>
    <scope>NUCLEOTIDE SEQUENCE [LARGE SCALE GENOMIC DNA]</scope>
    <source>
        <strain evidence="2 3">CeCT 8812</strain>
    </source>
</reference>
<accession>A0A2R8A9A7</accession>
<feature type="transmembrane region" description="Helical" evidence="1">
    <location>
        <begin position="108"/>
        <end position="126"/>
    </location>
</feature>
<dbReference type="OrthoDB" id="5005871at2"/>
<protein>
    <submittedName>
        <fullName evidence="2">Uncharacterized protein</fullName>
    </submittedName>
</protein>
<dbReference type="Proteomes" id="UP000244932">
    <property type="component" value="Unassembled WGS sequence"/>
</dbReference>
<evidence type="ECO:0000313" key="2">
    <source>
        <dbReference type="EMBL" id="SPF28821.1"/>
    </source>
</evidence>
<name>A0A2R8A9A7_9RHOB</name>
<sequence>MTLPEILVLLCAGLLLVVGAVHSIFGERLLLKPMFHRRGNKVLDNGLARMVLRFAWHLTTVLWLLLAYIICTVVFTPERAVPLTLWSVGLTFLAVGVFDLIVSKGRHIGWPILTAIGATALAAALTL</sequence>
<organism evidence="2 3">
    <name type="scientific">Pontivivens insulae</name>
    <dbReference type="NCBI Taxonomy" id="1639689"/>
    <lineage>
        <taxon>Bacteria</taxon>
        <taxon>Pseudomonadati</taxon>
        <taxon>Pseudomonadota</taxon>
        <taxon>Alphaproteobacteria</taxon>
        <taxon>Rhodobacterales</taxon>
        <taxon>Paracoccaceae</taxon>
        <taxon>Pontivivens</taxon>
    </lineage>
</organism>
<dbReference type="EMBL" id="OMKW01000002">
    <property type="protein sequence ID" value="SPF28821.1"/>
    <property type="molecule type" value="Genomic_DNA"/>
</dbReference>
<dbReference type="AlphaFoldDB" id="A0A2R8A9A7"/>
<proteinExistence type="predicted"/>
<evidence type="ECO:0000313" key="3">
    <source>
        <dbReference type="Proteomes" id="UP000244932"/>
    </source>
</evidence>
<feature type="transmembrane region" description="Helical" evidence="1">
    <location>
        <begin position="83"/>
        <end position="102"/>
    </location>
</feature>
<keyword evidence="3" id="KW-1185">Reference proteome</keyword>
<feature type="transmembrane region" description="Helical" evidence="1">
    <location>
        <begin position="54"/>
        <end position="76"/>
    </location>
</feature>
<keyword evidence="1" id="KW-0472">Membrane</keyword>
<evidence type="ECO:0000256" key="1">
    <source>
        <dbReference type="SAM" id="Phobius"/>
    </source>
</evidence>
<keyword evidence="1" id="KW-0812">Transmembrane</keyword>